<gene>
    <name evidence="3" type="ORF">WMY93_021926</name>
</gene>
<dbReference type="InterPro" id="IPR000477">
    <property type="entry name" value="RT_dom"/>
</dbReference>
<dbReference type="Pfam" id="PF00078">
    <property type="entry name" value="RVT_1"/>
    <property type="match status" value="1"/>
</dbReference>
<protein>
    <recommendedName>
        <fullName evidence="2">Reverse transcriptase domain-containing protein</fullName>
    </recommendedName>
</protein>
<comment type="caution">
    <text evidence="3">The sequence shown here is derived from an EMBL/GenBank/DDBJ whole genome shotgun (WGS) entry which is preliminary data.</text>
</comment>
<organism evidence="3 4">
    <name type="scientific">Mugilogobius chulae</name>
    <name type="common">yellowstripe goby</name>
    <dbReference type="NCBI Taxonomy" id="88201"/>
    <lineage>
        <taxon>Eukaryota</taxon>
        <taxon>Metazoa</taxon>
        <taxon>Chordata</taxon>
        <taxon>Craniata</taxon>
        <taxon>Vertebrata</taxon>
        <taxon>Euteleostomi</taxon>
        <taxon>Actinopterygii</taxon>
        <taxon>Neopterygii</taxon>
        <taxon>Teleostei</taxon>
        <taxon>Neoteleostei</taxon>
        <taxon>Acanthomorphata</taxon>
        <taxon>Gobiaria</taxon>
        <taxon>Gobiiformes</taxon>
        <taxon>Gobioidei</taxon>
        <taxon>Gobiidae</taxon>
        <taxon>Gobionellinae</taxon>
        <taxon>Mugilogobius</taxon>
    </lineage>
</organism>
<evidence type="ECO:0000256" key="1">
    <source>
        <dbReference type="SAM" id="MobiDB-lite"/>
    </source>
</evidence>
<dbReference type="PROSITE" id="PS50878">
    <property type="entry name" value="RT_POL"/>
    <property type="match status" value="1"/>
</dbReference>
<dbReference type="SUPFAM" id="SSF56672">
    <property type="entry name" value="DNA/RNA polymerases"/>
    <property type="match status" value="1"/>
</dbReference>
<dbReference type="AlphaFoldDB" id="A0AAW0NGD1"/>
<feature type="domain" description="Reverse transcriptase" evidence="2">
    <location>
        <begin position="1"/>
        <end position="173"/>
    </location>
</feature>
<accession>A0AAW0NGD1</accession>
<proteinExistence type="predicted"/>
<dbReference type="EMBL" id="JBBPFD010000015">
    <property type="protein sequence ID" value="KAK7896601.1"/>
    <property type="molecule type" value="Genomic_DNA"/>
</dbReference>
<dbReference type="Proteomes" id="UP001460270">
    <property type="component" value="Unassembled WGS sequence"/>
</dbReference>
<reference evidence="4" key="1">
    <citation type="submission" date="2024-04" db="EMBL/GenBank/DDBJ databases">
        <title>Salinicola lusitanus LLJ914,a marine bacterium isolated from the Okinawa Trough.</title>
        <authorList>
            <person name="Li J."/>
        </authorList>
    </citation>
    <scope>NUCLEOTIDE SEQUENCE [LARGE SCALE GENOMIC DNA]</scope>
</reference>
<dbReference type="InterPro" id="IPR043502">
    <property type="entry name" value="DNA/RNA_pol_sf"/>
</dbReference>
<sequence length="268" mass="29989">MLLMLLSTPSSHTWKGRMLFIDYSSAFNTVILQRLCDKLLLLGLTPSLCSWVLSFQTDRPQSVRIGNVTSATRFVNIGCPQGCVLSPLLYTLFTHDCVASHNNTSIIKFADDTTVIGLITGEEEKGYRAEVASLEIWCKENNLHLNTTKTKEMIIDPRKRSVQHNPIYVGAEEVERSRVGAAALKWIASFEITSPERCQTGFITIPREVGVRWESLERGRTAERGEASANNSHDDRDAQKLTRDVARGKRCQEEARPGRVCVSVCVEC</sequence>
<evidence type="ECO:0000313" key="4">
    <source>
        <dbReference type="Proteomes" id="UP001460270"/>
    </source>
</evidence>
<evidence type="ECO:0000259" key="2">
    <source>
        <dbReference type="PROSITE" id="PS50878"/>
    </source>
</evidence>
<keyword evidence="4" id="KW-1185">Reference proteome</keyword>
<feature type="region of interest" description="Disordered" evidence="1">
    <location>
        <begin position="220"/>
        <end position="241"/>
    </location>
</feature>
<name>A0AAW0NGD1_9GOBI</name>
<evidence type="ECO:0000313" key="3">
    <source>
        <dbReference type="EMBL" id="KAK7896601.1"/>
    </source>
</evidence>
<dbReference type="PANTHER" id="PTHR33332">
    <property type="entry name" value="REVERSE TRANSCRIPTASE DOMAIN-CONTAINING PROTEIN"/>
    <property type="match status" value="1"/>
</dbReference>